<evidence type="ECO:0000256" key="8">
    <source>
        <dbReference type="SAM" id="SignalP"/>
    </source>
</evidence>
<dbReference type="EMBL" id="JAUPFM010000001">
    <property type="protein sequence ID" value="KAK2863469.1"/>
    <property type="molecule type" value="Genomic_DNA"/>
</dbReference>
<keyword evidence="5" id="KW-0325">Glycoprotein</keyword>
<evidence type="ECO:0000256" key="6">
    <source>
        <dbReference type="ARBA" id="ARBA00023319"/>
    </source>
</evidence>
<dbReference type="InterPro" id="IPR050504">
    <property type="entry name" value="IgSF_BTN/MOG"/>
</dbReference>
<dbReference type="InterPro" id="IPR013106">
    <property type="entry name" value="Ig_V-set"/>
</dbReference>
<sequence>MFASKWTVFVCVTTCFLTCSGSEEKTVQPGEDVTLQCQGPRGADIDSVMLKWIRPDLKSEGSVFFYRDNHTQEHSQHPSFHGRVELTDPQMKDGDVSVILKNVNINDTGTYECHVGHKGNSPKLISSVQLQVKDSGGGAGHTGDGGDKDGGDKDRRVVLAVVLSVAVAVAVAVAVGFVIYRKRGKKLNSNRGPTDEEDVDEP</sequence>
<dbReference type="InterPro" id="IPR036179">
    <property type="entry name" value="Ig-like_dom_sf"/>
</dbReference>
<feature type="transmembrane region" description="Helical" evidence="7">
    <location>
        <begin position="157"/>
        <end position="180"/>
    </location>
</feature>
<dbReference type="SMART" id="SM00409">
    <property type="entry name" value="IG"/>
    <property type="match status" value="1"/>
</dbReference>
<dbReference type="PROSITE" id="PS50835">
    <property type="entry name" value="IG_LIKE"/>
    <property type="match status" value="1"/>
</dbReference>
<dbReference type="GO" id="GO:0005102">
    <property type="term" value="F:signaling receptor binding"/>
    <property type="evidence" value="ECO:0007669"/>
    <property type="project" value="TreeGrafter"/>
</dbReference>
<dbReference type="InterPro" id="IPR003599">
    <property type="entry name" value="Ig_sub"/>
</dbReference>
<keyword evidence="6" id="KW-0393">Immunoglobulin domain</keyword>
<keyword evidence="7" id="KW-0812">Transmembrane</keyword>
<feature type="domain" description="Ig-like" evidence="9">
    <location>
        <begin position="27"/>
        <end position="131"/>
    </location>
</feature>
<evidence type="ECO:0000256" key="5">
    <source>
        <dbReference type="ARBA" id="ARBA00023180"/>
    </source>
</evidence>
<dbReference type="InterPro" id="IPR013783">
    <property type="entry name" value="Ig-like_fold"/>
</dbReference>
<evidence type="ECO:0000256" key="1">
    <source>
        <dbReference type="ARBA" id="ARBA00004370"/>
    </source>
</evidence>
<evidence type="ECO:0000256" key="7">
    <source>
        <dbReference type="SAM" id="Phobius"/>
    </source>
</evidence>
<dbReference type="Proteomes" id="UP001187415">
    <property type="component" value="Unassembled WGS sequence"/>
</dbReference>
<protein>
    <recommendedName>
        <fullName evidence="9">Ig-like domain-containing protein</fullName>
    </recommendedName>
</protein>
<dbReference type="AlphaFoldDB" id="A0AA88NV98"/>
<name>A0AA88NV98_CHASR</name>
<evidence type="ECO:0000313" key="11">
    <source>
        <dbReference type="Proteomes" id="UP001187415"/>
    </source>
</evidence>
<proteinExistence type="predicted"/>
<reference evidence="10" key="1">
    <citation type="submission" date="2023-07" db="EMBL/GenBank/DDBJ databases">
        <title>Chromosome-level Genome Assembly of Striped Snakehead (Channa striata).</title>
        <authorList>
            <person name="Liu H."/>
        </authorList>
    </citation>
    <scope>NUCLEOTIDE SEQUENCE</scope>
    <source>
        <strain evidence="10">Gz</strain>
        <tissue evidence="10">Muscle</tissue>
    </source>
</reference>
<gene>
    <name evidence="10" type="ORF">Q5P01_003002</name>
</gene>
<keyword evidence="3 7" id="KW-0472">Membrane</keyword>
<feature type="signal peptide" evidence="8">
    <location>
        <begin position="1"/>
        <end position="21"/>
    </location>
</feature>
<dbReference type="Pfam" id="PF07686">
    <property type="entry name" value="V-set"/>
    <property type="match status" value="1"/>
</dbReference>
<dbReference type="GO" id="GO:0009897">
    <property type="term" value="C:external side of plasma membrane"/>
    <property type="evidence" value="ECO:0007669"/>
    <property type="project" value="TreeGrafter"/>
</dbReference>
<evidence type="ECO:0000256" key="3">
    <source>
        <dbReference type="ARBA" id="ARBA00023136"/>
    </source>
</evidence>
<accession>A0AA88NV98</accession>
<comment type="subcellular location">
    <subcellularLocation>
        <location evidence="1">Membrane</location>
    </subcellularLocation>
</comment>
<evidence type="ECO:0000256" key="4">
    <source>
        <dbReference type="ARBA" id="ARBA00023157"/>
    </source>
</evidence>
<dbReference type="FunFam" id="2.60.40.10:FF:000142">
    <property type="entry name" value="V-set domain-containing T-cell activation inhibitor 1"/>
    <property type="match status" value="1"/>
</dbReference>
<dbReference type="GO" id="GO:0050863">
    <property type="term" value="P:regulation of T cell activation"/>
    <property type="evidence" value="ECO:0007669"/>
    <property type="project" value="UniProtKB-ARBA"/>
</dbReference>
<keyword evidence="4" id="KW-1015">Disulfide bond</keyword>
<dbReference type="InterPro" id="IPR007110">
    <property type="entry name" value="Ig-like_dom"/>
</dbReference>
<dbReference type="SUPFAM" id="SSF48726">
    <property type="entry name" value="Immunoglobulin"/>
    <property type="match status" value="1"/>
</dbReference>
<dbReference type="GO" id="GO:1903037">
    <property type="term" value="P:regulation of leukocyte cell-cell adhesion"/>
    <property type="evidence" value="ECO:0007669"/>
    <property type="project" value="UniProtKB-ARBA"/>
</dbReference>
<keyword evidence="7" id="KW-1133">Transmembrane helix</keyword>
<evidence type="ECO:0000256" key="2">
    <source>
        <dbReference type="ARBA" id="ARBA00022729"/>
    </source>
</evidence>
<dbReference type="GO" id="GO:0050852">
    <property type="term" value="P:T cell receptor signaling pathway"/>
    <property type="evidence" value="ECO:0007669"/>
    <property type="project" value="TreeGrafter"/>
</dbReference>
<organism evidence="10 11">
    <name type="scientific">Channa striata</name>
    <name type="common">Snakehead murrel</name>
    <name type="synonym">Ophicephalus striatus</name>
    <dbReference type="NCBI Taxonomy" id="64152"/>
    <lineage>
        <taxon>Eukaryota</taxon>
        <taxon>Metazoa</taxon>
        <taxon>Chordata</taxon>
        <taxon>Craniata</taxon>
        <taxon>Vertebrata</taxon>
        <taxon>Euteleostomi</taxon>
        <taxon>Actinopterygii</taxon>
        <taxon>Neopterygii</taxon>
        <taxon>Teleostei</taxon>
        <taxon>Neoteleostei</taxon>
        <taxon>Acanthomorphata</taxon>
        <taxon>Anabantaria</taxon>
        <taxon>Anabantiformes</taxon>
        <taxon>Channoidei</taxon>
        <taxon>Channidae</taxon>
        <taxon>Channa</taxon>
    </lineage>
</organism>
<evidence type="ECO:0000259" key="9">
    <source>
        <dbReference type="PROSITE" id="PS50835"/>
    </source>
</evidence>
<feature type="chain" id="PRO_5041682715" description="Ig-like domain-containing protein" evidence="8">
    <location>
        <begin position="22"/>
        <end position="202"/>
    </location>
</feature>
<keyword evidence="2 8" id="KW-0732">Signal</keyword>
<dbReference type="PANTHER" id="PTHR24100:SF151">
    <property type="entry name" value="ICOS LIGAND"/>
    <property type="match status" value="1"/>
</dbReference>
<dbReference type="Gene3D" id="2.60.40.10">
    <property type="entry name" value="Immunoglobulins"/>
    <property type="match status" value="1"/>
</dbReference>
<comment type="caution">
    <text evidence="10">The sequence shown here is derived from an EMBL/GenBank/DDBJ whole genome shotgun (WGS) entry which is preliminary data.</text>
</comment>
<dbReference type="PANTHER" id="PTHR24100">
    <property type="entry name" value="BUTYROPHILIN"/>
    <property type="match status" value="1"/>
</dbReference>
<evidence type="ECO:0000313" key="10">
    <source>
        <dbReference type="EMBL" id="KAK2863469.1"/>
    </source>
</evidence>
<dbReference type="GO" id="GO:0001817">
    <property type="term" value="P:regulation of cytokine production"/>
    <property type="evidence" value="ECO:0007669"/>
    <property type="project" value="TreeGrafter"/>
</dbReference>
<keyword evidence="11" id="KW-1185">Reference proteome</keyword>